<dbReference type="Pfam" id="PF01036">
    <property type="entry name" value="Bac_rhodopsin"/>
    <property type="match status" value="1"/>
</dbReference>
<dbReference type="Proteomes" id="UP000281245">
    <property type="component" value="Unassembled WGS sequence"/>
</dbReference>
<keyword evidence="5 11" id="KW-0812">Transmembrane</keyword>
<sequence length="362" mass="39557">MIALKKTASVTATVAPTASVSPVPTVVPSLPEYQAASETGNRTLWYVKSDCDGDVKASSSFHCSDGAPKGNKLELCRWKKLDQEALSILAKAIIFELRANFDYRVVFVVMLVASVVFSGMSWSVPMSKRLYHVITTLITITAALSYFAMASGHGASYHHVVERESHQHVPDTTHDIYREVYYARYIDWSITTPLLLLDLCLLAGMNGGSILIAIVADLIMILTGLFAAYGAEGTPQKWGWYAIACIAYLVVIWQLAYHGRGMAMNKGGKVGNFFAAIGGFTLIIWTVYPIIWGIADGSRNMNPDEEIIAYAILDILAKPIFGAWLLFTHQSMPESNVELGGFWSQGLSGEGQIRVGDDDEGA</sequence>
<evidence type="ECO:0000256" key="4">
    <source>
        <dbReference type="ARBA" id="ARBA00022606"/>
    </source>
</evidence>
<evidence type="ECO:0000313" key="13">
    <source>
        <dbReference type="Proteomes" id="UP000281245"/>
    </source>
</evidence>
<comment type="caution">
    <text evidence="12">The sequence shown here is derived from an EMBL/GenBank/DDBJ whole genome shotgun (WGS) entry which is preliminary data.</text>
</comment>
<feature type="transmembrane region" description="Helical" evidence="11">
    <location>
        <begin position="105"/>
        <end position="124"/>
    </location>
</feature>
<dbReference type="EMBL" id="QWIJ01001261">
    <property type="protein sequence ID" value="RMX75626.1"/>
    <property type="molecule type" value="Genomic_DNA"/>
</dbReference>
<dbReference type="PRINTS" id="PR00251">
    <property type="entry name" value="BACTRLOPSIN"/>
</dbReference>
<evidence type="ECO:0000256" key="6">
    <source>
        <dbReference type="ARBA" id="ARBA00022925"/>
    </source>
</evidence>
<evidence type="ECO:0000256" key="11">
    <source>
        <dbReference type="SAM" id="Phobius"/>
    </source>
</evidence>
<dbReference type="SUPFAM" id="SSF81321">
    <property type="entry name" value="Family A G protein-coupled receptor-like"/>
    <property type="match status" value="1"/>
</dbReference>
<organism evidence="12 13">
    <name type="scientific">Hortaea werneckii</name>
    <name type="common">Black yeast</name>
    <name type="synonym">Cladosporium werneckii</name>
    <dbReference type="NCBI Taxonomy" id="91943"/>
    <lineage>
        <taxon>Eukaryota</taxon>
        <taxon>Fungi</taxon>
        <taxon>Dikarya</taxon>
        <taxon>Ascomycota</taxon>
        <taxon>Pezizomycotina</taxon>
        <taxon>Dothideomycetes</taxon>
        <taxon>Dothideomycetidae</taxon>
        <taxon>Mycosphaerellales</taxon>
        <taxon>Teratosphaeriaceae</taxon>
        <taxon>Hortaea</taxon>
    </lineage>
</organism>
<evidence type="ECO:0000256" key="8">
    <source>
        <dbReference type="ARBA" id="ARBA00022991"/>
    </source>
</evidence>
<evidence type="ECO:0000313" key="12">
    <source>
        <dbReference type="EMBL" id="RMX75626.1"/>
    </source>
</evidence>
<dbReference type="SMART" id="SM01021">
    <property type="entry name" value="Bac_rhodopsin"/>
    <property type="match status" value="1"/>
</dbReference>
<evidence type="ECO:0000256" key="5">
    <source>
        <dbReference type="ARBA" id="ARBA00022692"/>
    </source>
</evidence>
<dbReference type="AlphaFoldDB" id="A0A3M6WBI6"/>
<comment type="similarity">
    <text evidence="2">Belongs to the archaeal/bacterial/fungal opsin family.</text>
</comment>
<feature type="transmembrane region" description="Helical" evidence="11">
    <location>
        <begin position="307"/>
        <end position="327"/>
    </location>
</feature>
<name>A0A3M6WBI6_HORWE</name>
<reference evidence="12 13" key="1">
    <citation type="journal article" date="2018" name="BMC Genomics">
        <title>Genomic evidence for intraspecific hybridization in a clonal and extremely halotolerant yeast.</title>
        <authorList>
            <person name="Gostincar C."/>
            <person name="Stajich J.E."/>
            <person name="Zupancic J."/>
            <person name="Zalar P."/>
            <person name="Gunde-Cimerman N."/>
        </authorList>
    </citation>
    <scope>NUCLEOTIDE SEQUENCE [LARGE SCALE GENOMIC DNA]</scope>
    <source>
        <strain evidence="12 13">EXF-6656</strain>
    </source>
</reference>
<dbReference type="PANTHER" id="PTHR28286">
    <property type="match status" value="1"/>
</dbReference>
<dbReference type="CDD" id="cd15028">
    <property type="entry name" value="7tm_Opsin-1_euk"/>
    <property type="match status" value="1"/>
</dbReference>
<dbReference type="GO" id="GO:0009881">
    <property type="term" value="F:photoreceptor activity"/>
    <property type="evidence" value="ECO:0007669"/>
    <property type="project" value="UniProtKB-KW"/>
</dbReference>
<proteinExistence type="inferred from homology"/>
<dbReference type="Gene3D" id="1.20.1070.10">
    <property type="entry name" value="Rhodopsin 7-helix transmembrane proteins"/>
    <property type="match status" value="1"/>
</dbReference>
<feature type="transmembrane region" description="Helical" evidence="11">
    <location>
        <begin position="130"/>
        <end position="149"/>
    </location>
</feature>
<dbReference type="VEuPathDB" id="FungiDB:BTJ68_03720"/>
<dbReference type="GO" id="GO:0005783">
    <property type="term" value="C:endoplasmic reticulum"/>
    <property type="evidence" value="ECO:0007669"/>
    <property type="project" value="TreeGrafter"/>
</dbReference>
<evidence type="ECO:0000256" key="9">
    <source>
        <dbReference type="ARBA" id="ARBA00023136"/>
    </source>
</evidence>
<evidence type="ECO:0000256" key="2">
    <source>
        <dbReference type="ARBA" id="ARBA00008130"/>
    </source>
</evidence>
<dbReference type="PANTHER" id="PTHR28286:SF2">
    <property type="entry name" value="BACTERIORHODOPSIN _OPSIN, NOPA (EUROFUNG)"/>
    <property type="match status" value="1"/>
</dbReference>
<evidence type="ECO:0008006" key="14">
    <source>
        <dbReference type="Google" id="ProtNLM"/>
    </source>
</evidence>
<evidence type="ECO:0000256" key="10">
    <source>
        <dbReference type="ARBA" id="ARBA00023170"/>
    </source>
</evidence>
<keyword evidence="10" id="KW-0675">Receptor</keyword>
<keyword evidence="7 11" id="KW-1133">Transmembrane helix</keyword>
<keyword evidence="8" id="KW-0157">Chromophore</keyword>
<feature type="transmembrane region" description="Helical" evidence="11">
    <location>
        <begin position="238"/>
        <end position="258"/>
    </location>
</feature>
<comment type="subcellular location">
    <subcellularLocation>
        <location evidence="1">Membrane</location>
        <topology evidence="1">Multi-pass membrane protein</topology>
    </subcellularLocation>
</comment>
<feature type="transmembrane region" description="Helical" evidence="11">
    <location>
        <begin position="270"/>
        <end position="295"/>
    </location>
</feature>
<dbReference type="GO" id="GO:0005886">
    <property type="term" value="C:plasma membrane"/>
    <property type="evidence" value="ECO:0007669"/>
    <property type="project" value="TreeGrafter"/>
</dbReference>
<protein>
    <recommendedName>
        <fullName evidence="14">Opsin-1</fullName>
    </recommendedName>
</protein>
<dbReference type="GO" id="GO:0007602">
    <property type="term" value="P:phototransduction"/>
    <property type="evidence" value="ECO:0007669"/>
    <property type="project" value="UniProtKB-KW"/>
</dbReference>
<feature type="transmembrane region" description="Helical" evidence="11">
    <location>
        <begin position="194"/>
        <end position="226"/>
    </location>
</feature>
<dbReference type="FunFam" id="1.20.1070.10:FF:000160">
    <property type="entry name" value="Related to Opsin-1"/>
    <property type="match status" value="1"/>
</dbReference>
<keyword evidence="4" id="KW-0716">Sensory transduction</keyword>
<keyword evidence="3" id="KW-0600">Photoreceptor protein</keyword>
<keyword evidence="9 11" id="KW-0472">Membrane</keyword>
<evidence type="ECO:0000256" key="1">
    <source>
        <dbReference type="ARBA" id="ARBA00004141"/>
    </source>
</evidence>
<gene>
    <name evidence="12" type="ORF">D0869_11452</name>
</gene>
<evidence type="ECO:0000256" key="3">
    <source>
        <dbReference type="ARBA" id="ARBA00022543"/>
    </source>
</evidence>
<dbReference type="GO" id="GO:0005216">
    <property type="term" value="F:monoatomic ion channel activity"/>
    <property type="evidence" value="ECO:0007669"/>
    <property type="project" value="InterPro"/>
</dbReference>
<keyword evidence="6" id="KW-0681">Retinal protein</keyword>
<dbReference type="InterPro" id="IPR001425">
    <property type="entry name" value="Arc/bac/fun_rhodopsins"/>
</dbReference>
<dbReference type="InterPro" id="IPR018229">
    <property type="entry name" value="Rhodopsin_retinal_BS"/>
</dbReference>
<dbReference type="OrthoDB" id="10261467at2759"/>
<accession>A0A3M6WBI6</accession>
<dbReference type="PROSITE" id="PS00950">
    <property type="entry name" value="BACTERIAL_OPSIN_1"/>
    <property type="match status" value="1"/>
</dbReference>
<evidence type="ECO:0000256" key="7">
    <source>
        <dbReference type="ARBA" id="ARBA00022989"/>
    </source>
</evidence>